<organism evidence="2 3">
    <name type="scientific">Capsella rubella</name>
    <dbReference type="NCBI Taxonomy" id="81985"/>
    <lineage>
        <taxon>Eukaryota</taxon>
        <taxon>Viridiplantae</taxon>
        <taxon>Streptophyta</taxon>
        <taxon>Embryophyta</taxon>
        <taxon>Tracheophyta</taxon>
        <taxon>Spermatophyta</taxon>
        <taxon>Magnoliopsida</taxon>
        <taxon>eudicotyledons</taxon>
        <taxon>Gunneridae</taxon>
        <taxon>Pentapetalae</taxon>
        <taxon>rosids</taxon>
        <taxon>malvids</taxon>
        <taxon>Brassicales</taxon>
        <taxon>Brassicaceae</taxon>
        <taxon>Camelineae</taxon>
        <taxon>Capsella</taxon>
    </lineage>
</organism>
<accession>R0G8C4</accession>
<proteinExistence type="predicted"/>
<evidence type="ECO:0000313" key="2">
    <source>
        <dbReference type="EMBL" id="EOA31771.1"/>
    </source>
</evidence>
<evidence type="ECO:0000313" key="3">
    <source>
        <dbReference type="Proteomes" id="UP000029121"/>
    </source>
</evidence>
<dbReference type="STRING" id="81985.R0G8C4"/>
<feature type="signal peptide" evidence="1">
    <location>
        <begin position="1"/>
        <end position="39"/>
    </location>
</feature>
<dbReference type="Pfam" id="PF07172">
    <property type="entry name" value="GRP"/>
    <property type="match status" value="1"/>
</dbReference>
<dbReference type="AlphaFoldDB" id="R0G8C4"/>
<evidence type="ECO:0000256" key="1">
    <source>
        <dbReference type="SAM" id="SignalP"/>
    </source>
</evidence>
<gene>
    <name evidence="2" type="ORF">CARUB_v10014993mg</name>
</gene>
<dbReference type="Proteomes" id="UP000029121">
    <property type="component" value="Unassembled WGS sequence"/>
</dbReference>
<name>R0G8C4_9BRAS</name>
<protein>
    <submittedName>
        <fullName evidence="2">Uncharacterized protein</fullName>
    </submittedName>
</protein>
<feature type="chain" id="PRO_5004341743" evidence="1">
    <location>
        <begin position="40"/>
        <end position="93"/>
    </location>
</feature>
<keyword evidence="1" id="KW-0732">Signal</keyword>
<keyword evidence="3" id="KW-1185">Reference proteome</keyword>
<dbReference type="KEGG" id="crb:17891599"/>
<dbReference type="InterPro" id="IPR010800">
    <property type="entry name" value="GRP"/>
</dbReference>
<dbReference type="EMBL" id="KB870807">
    <property type="protein sequence ID" value="EOA31771.1"/>
    <property type="molecule type" value="Genomic_DNA"/>
</dbReference>
<sequence>MHGGIFLYSSPVLPLMASKTLFLLGLLAFLLVFSEMASADTAVKTKSEETVQPNSGPGGGVGGNHCRHGCCAKGGIRSCPRCCAYVGEAVVVT</sequence>
<reference evidence="3" key="1">
    <citation type="journal article" date="2013" name="Nat. Genet.">
        <title>The Capsella rubella genome and the genomic consequences of rapid mating system evolution.</title>
        <authorList>
            <person name="Slotte T."/>
            <person name="Hazzouri K.M."/>
            <person name="Agren J.A."/>
            <person name="Koenig D."/>
            <person name="Maumus F."/>
            <person name="Guo Y.L."/>
            <person name="Steige K."/>
            <person name="Platts A.E."/>
            <person name="Escobar J.S."/>
            <person name="Newman L.K."/>
            <person name="Wang W."/>
            <person name="Mandakova T."/>
            <person name="Vello E."/>
            <person name="Smith L.M."/>
            <person name="Henz S.R."/>
            <person name="Steffen J."/>
            <person name="Takuno S."/>
            <person name="Brandvain Y."/>
            <person name="Coop G."/>
            <person name="Andolfatto P."/>
            <person name="Hu T.T."/>
            <person name="Blanchette M."/>
            <person name="Clark R.M."/>
            <person name="Quesneville H."/>
            <person name="Nordborg M."/>
            <person name="Gaut B.S."/>
            <person name="Lysak M.A."/>
            <person name="Jenkins J."/>
            <person name="Grimwood J."/>
            <person name="Chapman J."/>
            <person name="Prochnik S."/>
            <person name="Shu S."/>
            <person name="Rokhsar D."/>
            <person name="Schmutz J."/>
            <person name="Weigel D."/>
            <person name="Wright S.I."/>
        </authorList>
    </citation>
    <scope>NUCLEOTIDE SEQUENCE [LARGE SCALE GENOMIC DNA]</scope>
    <source>
        <strain evidence="3">cv. Monte Gargano</strain>
    </source>
</reference>